<sequence length="459" mass="48463">MKLTEGRVSRTLWRYALPILGANILQTLYSIADMVVVGRMVGSAGLAAVSNAAMLSFIIGSICSGITAGGSVLVAQYKGAEDGRGQAETIGTLFILSAAAAAAVTLLALIGYPQIFKWMSVPEEAMGYAQDYMQMIALGTVFVFGYNAVCSVMRGLGDSKSPLLFVAIATAVNILLDILLVGPLDMGTRGAGLATVAAQAVSFAAAVPYMKRRDFPFDFRRRSFKIRWDKGKTILRIGLPTAVQMSAVNLSYLIVTAMLNVYGVTVAAAAGAGLKINTYAALPCWAVGQAVTTMVGQSMGAGNGARARRTVWTGVWLSEAVSLIMVAAVQIFAREILSLFGLDSAGIEEGVRYLRICCSVNFAAYAAMYIFDAFATGVGASLFAMANALLQAVVIRLSLSWLLGTVLSFGHLGIYYSEALSPIVPCIAGLIFLRTGCWNRTLIPSGGNPEFDKGPLGEI</sequence>
<evidence type="ECO:0000256" key="10">
    <source>
        <dbReference type="ARBA" id="ARBA00023065"/>
    </source>
</evidence>
<evidence type="ECO:0000256" key="8">
    <source>
        <dbReference type="ARBA" id="ARBA00022692"/>
    </source>
</evidence>
<keyword evidence="7" id="KW-1003">Cell membrane</keyword>
<keyword evidence="15" id="KW-1185">Reference proteome</keyword>
<evidence type="ECO:0000256" key="13">
    <source>
        <dbReference type="SAM" id="Phobius"/>
    </source>
</evidence>
<evidence type="ECO:0000313" key="15">
    <source>
        <dbReference type="Proteomes" id="UP000623172"/>
    </source>
</evidence>
<keyword evidence="10" id="KW-0406">Ion transport</keyword>
<feature type="transmembrane region" description="Helical" evidence="13">
    <location>
        <begin position="250"/>
        <end position="274"/>
    </location>
</feature>
<accession>A0A926D4M5</accession>
<name>A0A926D4M5_9FIRM</name>
<dbReference type="RefSeq" id="WP_249316250.1">
    <property type="nucleotide sequence ID" value="NZ_JACRSR010000002.1"/>
</dbReference>
<comment type="subcellular location">
    <subcellularLocation>
        <location evidence="2">Cell membrane</location>
        <topology evidence="2">Multi-pass membrane protein</topology>
    </subcellularLocation>
</comment>
<dbReference type="GO" id="GO:0006811">
    <property type="term" value="P:monoatomic ion transport"/>
    <property type="evidence" value="ECO:0007669"/>
    <property type="project" value="UniProtKB-KW"/>
</dbReference>
<reference evidence="14" key="1">
    <citation type="submission" date="2020-08" db="EMBL/GenBank/DDBJ databases">
        <title>Genome public.</title>
        <authorList>
            <person name="Liu C."/>
            <person name="Sun Q."/>
        </authorList>
    </citation>
    <scope>NUCLEOTIDE SEQUENCE</scope>
    <source>
        <strain evidence="14">NSJ-53</strain>
    </source>
</reference>
<evidence type="ECO:0000313" key="14">
    <source>
        <dbReference type="EMBL" id="MBC8531638.1"/>
    </source>
</evidence>
<evidence type="ECO:0000256" key="1">
    <source>
        <dbReference type="ARBA" id="ARBA00003408"/>
    </source>
</evidence>
<dbReference type="Proteomes" id="UP000623172">
    <property type="component" value="Unassembled WGS sequence"/>
</dbReference>
<dbReference type="AlphaFoldDB" id="A0A926D4M5"/>
<organism evidence="14 15">
    <name type="scientific">Gehongia tenuis</name>
    <dbReference type="NCBI Taxonomy" id="2763655"/>
    <lineage>
        <taxon>Bacteria</taxon>
        <taxon>Bacillati</taxon>
        <taxon>Bacillota</taxon>
        <taxon>Clostridia</taxon>
        <taxon>Christensenellales</taxon>
        <taxon>Christensenellaceae</taxon>
        <taxon>Gehongia</taxon>
    </lineage>
</organism>
<feature type="transmembrane region" description="Helical" evidence="13">
    <location>
        <begin position="311"/>
        <end position="333"/>
    </location>
</feature>
<keyword evidence="6" id="KW-0050">Antiport</keyword>
<dbReference type="PANTHER" id="PTHR43298:SF2">
    <property type="entry name" value="FMN_FAD EXPORTER YEEO-RELATED"/>
    <property type="match status" value="1"/>
</dbReference>
<feature type="transmembrane region" description="Helical" evidence="13">
    <location>
        <begin position="162"/>
        <end position="184"/>
    </location>
</feature>
<dbReference type="EMBL" id="JACRSR010000002">
    <property type="protein sequence ID" value="MBC8531638.1"/>
    <property type="molecule type" value="Genomic_DNA"/>
</dbReference>
<evidence type="ECO:0000256" key="11">
    <source>
        <dbReference type="ARBA" id="ARBA00023136"/>
    </source>
</evidence>
<evidence type="ECO:0000256" key="4">
    <source>
        <dbReference type="ARBA" id="ARBA00020268"/>
    </source>
</evidence>
<dbReference type="CDD" id="cd13138">
    <property type="entry name" value="MATE_yoeA_like"/>
    <property type="match status" value="1"/>
</dbReference>
<comment type="similarity">
    <text evidence="3">Belongs to the multi antimicrobial extrusion (MATE) (TC 2.A.66.1) family.</text>
</comment>
<comment type="caution">
    <text evidence="14">The sequence shown here is derived from an EMBL/GenBank/DDBJ whole genome shotgun (WGS) entry which is preliminary data.</text>
</comment>
<dbReference type="InterPro" id="IPR050222">
    <property type="entry name" value="MATE_MdtK"/>
</dbReference>
<feature type="transmembrane region" description="Helical" evidence="13">
    <location>
        <begin position="190"/>
        <end position="210"/>
    </location>
</feature>
<keyword evidence="11 13" id="KW-0472">Membrane</keyword>
<feature type="transmembrane region" description="Helical" evidence="13">
    <location>
        <begin position="132"/>
        <end position="150"/>
    </location>
</feature>
<comment type="function">
    <text evidence="1">Multidrug efflux pump.</text>
</comment>
<keyword evidence="5" id="KW-0813">Transport</keyword>
<feature type="transmembrane region" description="Helical" evidence="13">
    <location>
        <begin position="414"/>
        <end position="433"/>
    </location>
</feature>
<evidence type="ECO:0000256" key="5">
    <source>
        <dbReference type="ARBA" id="ARBA00022448"/>
    </source>
</evidence>
<evidence type="ECO:0000256" key="12">
    <source>
        <dbReference type="ARBA" id="ARBA00031636"/>
    </source>
</evidence>
<dbReference type="InterPro" id="IPR048279">
    <property type="entry name" value="MdtK-like"/>
</dbReference>
<keyword evidence="8 13" id="KW-0812">Transmembrane</keyword>
<dbReference type="InterPro" id="IPR002528">
    <property type="entry name" value="MATE_fam"/>
</dbReference>
<feature type="transmembrane region" description="Helical" evidence="13">
    <location>
        <begin position="12"/>
        <end position="32"/>
    </location>
</feature>
<protein>
    <recommendedName>
        <fullName evidence="4">Probable multidrug resistance protein NorM</fullName>
    </recommendedName>
    <alternativeName>
        <fullName evidence="12">Multidrug-efflux transporter</fullName>
    </alternativeName>
</protein>
<proteinExistence type="inferred from homology"/>
<dbReference type="GO" id="GO:0015297">
    <property type="term" value="F:antiporter activity"/>
    <property type="evidence" value="ECO:0007669"/>
    <property type="project" value="UniProtKB-KW"/>
</dbReference>
<dbReference type="GO" id="GO:0042910">
    <property type="term" value="F:xenobiotic transmembrane transporter activity"/>
    <property type="evidence" value="ECO:0007669"/>
    <property type="project" value="InterPro"/>
</dbReference>
<evidence type="ECO:0000256" key="9">
    <source>
        <dbReference type="ARBA" id="ARBA00022989"/>
    </source>
</evidence>
<feature type="transmembrane region" description="Helical" evidence="13">
    <location>
        <begin position="52"/>
        <end position="77"/>
    </location>
</feature>
<feature type="transmembrane region" description="Helical" evidence="13">
    <location>
        <begin position="89"/>
        <end position="112"/>
    </location>
</feature>
<evidence type="ECO:0000256" key="6">
    <source>
        <dbReference type="ARBA" id="ARBA00022449"/>
    </source>
</evidence>
<keyword evidence="9 13" id="KW-1133">Transmembrane helix</keyword>
<dbReference type="Pfam" id="PF01554">
    <property type="entry name" value="MatE"/>
    <property type="match status" value="2"/>
</dbReference>
<dbReference type="PIRSF" id="PIRSF006603">
    <property type="entry name" value="DinF"/>
    <property type="match status" value="1"/>
</dbReference>
<dbReference type="PANTHER" id="PTHR43298">
    <property type="entry name" value="MULTIDRUG RESISTANCE PROTEIN NORM-RELATED"/>
    <property type="match status" value="1"/>
</dbReference>
<evidence type="ECO:0000256" key="3">
    <source>
        <dbReference type="ARBA" id="ARBA00010199"/>
    </source>
</evidence>
<evidence type="ECO:0000256" key="7">
    <source>
        <dbReference type="ARBA" id="ARBA00022475"/>
    </source>
</evidence>
<gene>
    <name evidence="14" type="ORF">H8696_07215</name>
</gene>
<evidence type="ECO:0000256" key="2">
    <source>
        <dbReference type="ARBA" id="ARBA00004651"/>
    </source>
</evidence>
<dbReference type="GO" id="GO:0005886">
    <property type="term" value="C:plasma membrane"/>
    <property type="evidence" value="ECO:0007669"/>
    <property type="project" value="UniProtKB-SubCell"/>
</dbReference>
<dbReference type="NCBIfam" id="TIGR00797">
    <property type="entry name" value="matE"/>
    <property type="match status" value="1"/>
</dbReference>
<feature type="transmembrane region" description="Helical" evidence="13">
    <location>
        <begin position="280"/>
        <end position="299"/>
    </location>
</feature>